<name>A0ABW0EVI7_9PSEU</name>
<evidence type="ECO:0000313" key="2">
    <source>
        <dbReference type="EMBL" id="MFC5291092.1"/>
    </source>
</evidence>
<comment type="caution">
    <text evidence="2">The sequence shown here is derived from an EMBL/GenBank/DDBJ whole genome shotgun (WGS) entry which is preliminary data.</text>
</comment>
<reference evidence="3" key="1">
    <citation type="journal article" date="2019" name="Int. J. Syst. Evol. Microbiol.">
        <title>The Global Catalogue of Microorganisms (GCM) 10K type strain sequencing project: providing services to taxonomists for standard genome sequencing and annotation.</title>
        <authorList>
            <consortium name="The Broad Institute Genomics Platform"/>
            <consortium name="The Broad Institute Genome Sequencing Center for Infectious Disease"/>
            <person name="Wu L."/>
            <person name="Ma J."/>
        </authorList>
    </citation>
    <scope>NUCLEOTIDE SEQUENCE [LARGE SCALE GENOMIC DNA]</scope>
    <source>
        <strain evidence="3">CCUG 59778</strain>
    </source>
</reference>
<feature type="compositionally biased region" description="Gly residues" evidence="1">
    <location>
        <begin position="291"/>
        <end position="302"/>
    </location>
</feature>
<accession>A0ABW0EVI7</accession>
<protein>
    <submittedName>
        <fullName evidence="2">Sporulation protein</fullName>
    </submittedName>
</protein>
<sequence>MFKRMLSAFGVGGPTVDTVLDSPTAMPGQVVTGRVSIQGGSNDAAIDQIVLSLVTRAELEHGGGEAHGVAEFHRVVVQQGVRVAANQRLDIPFQLPLPWETPITAVGNSPLPGMTVGVRTELVISGAPDKGDLDPLMIVPLPSQNSVLDAFGQLGFSFRSADVEVGRIHGVPQRLNLFQEIEFFPPGQYQGRISQVELTFVTTPEEVWVVLEADRRRGFLQSGGDAFGRFQVAHAESERTDWAPMIDGWLAQVADRGGNAAFGGGMNPAFGGQPANPAFGGQQGYGQQGYGQPGYGQQGYGQPGYAQHGHYDQHHGQRRGPGMGGIVAGAAAGAIGGMIIGDMISDSFDGGDEGGDDGGEE</sequence>
<dbReference type="RefSeq" id="WP_378251007.1">
    <property type="nucleotide sequence ID" value="NZ_JBHSKF010000021.1"/>
</dbReference>
<organism evidence="2 3">
    <name type="scientific">Actinokineospora guangxiensis</name>
    <dbReference type="NCBI Taxonomy" id="1490288"/>
    <lineage>
        <taxon>Bacteria</taxon>
        <taxon>Bacillati</taxon>
        <taxon>Actinomycetota</taxon>
        <taxon>Actinomycetes</taxon>
        <taxon>Pseudonocardiales</taxon>
        <taxon>Pseudonocardiaceae</taxon>
        <taxon>Actinokineospora</taxon>
    </lineage>
</organism>
<keyword evidence="3" id="KW-1185">Reference proteome</keyword>
<gene>
    <name evidence="2" type="ORF">ACFPM7_28920</name>
</gene>
<dbReference type="EMBL" id="JBHSKF010000021">
    <property type="protein sequence ID" value="MFC5291092.1"/>
    <property type="molecule type" value="Genomic_DNA"/>
</dbReference>
<dbReference type="Proteomes" id="UP001596157">
    <property type="component" value="Unassembled WGS sequence"/>
</dbReference>
<dbReference type="PANTHER" id="PTHR40053:SF1">
    <property type="entry name" value="SPORULATION-CONTROL PROTEIN SPO0M"/>
    <property type="match status" value="1"/>
</dbReference>
<dbReference type="InterPro" id="IPR009776">
    <property type="entry name" value="Spore_0_M"/>
</dbReference>
<evidence type="ECO:0000256" key="1">
    <source>
        <dbReference type="SAM" id="MobiDB-lite"/>
    </source>
</evidence>
<feature type="region of interest" description="Disordered" evidence="1">
    <location>
        <begin position="291"/>
        <end position="324"/>
    </location>
</feature>
<evidence type="ECO:0000313" key="3">
    <source>
        <dbReference type="Proteomes" id="UP001596157"/>
    </source>
</evidence>
<dbReference type="PANTHER" id="PTHR40053">
    <property type="entry name" value="SPORULATION-CONTROL PROTEIN SPO0M"/>
    <property type="match status" value="1"/>
</dbReference>
<proteinExistence type="predicted"/>
<dbReference type="Pfam" id="PF07070">
    <property type="entry name" value="Spo0M"/>
    <property type="match status" value="1"/>
</dbReference>